<evidence type="ECO:0000256" key="5">
    <source>
        <dbReference type="ARBA" id="ARBA00022793"/>
    </source>
</evidence>
<comment type="catalytic activity">
    <reaction evidence="1 9">
        <text>1-(2-carboxyphenylamino)-1-deoxy-D-ribulose 5-phosphate + H(+) = (1S,2R)-1-C-(indol-3-yl)glycerol 3-phosphate + CO2 + H2O</text>
        <dbReference type="Rhea" id="RHEA:23476"/>
        <dbReference type="ChEBI" id="CHEBI:15377"/>
        <dbReference type="ChEBI" id="CHEBI:15378"/>
        <dbReference type="ChEBI" id="CHEBI:16526"/>
        <dbReference type="ChEBI" id="CHEBI:58613"/>
        <dbReference type="ChEBI" id="CHEBI:58866"/>
        <dbReference type="EC" id="4.1.1.48"/>
    </reaction>
</comment>
<keyword evidence="5 9" id="KW-0210">Decarboxylase</keyword>
<dbReference type="GO" id="GO:0004640">
    <property type="term" value="F:phosphoribosylanthranilate isomerase activity"/>
    <property type="evidence" value="ECO:0007669"/>
    <property type="project" value="TreeGrafter"/>
</dbReference>
<feature type="domain" description="Indole-3-glycerol phosphate synthase" evidence="10">
    <location>
        <begin position="3"/>
        <end position="253"/>
    </location>
</feature>
<dbReference type="FunFam" id="3.20.20.70:FF:000024">
    <property type="entry name" value="Indole-3-glycerol phosphate synthase"/>
    <property type="match status" value="1"/>
</dbReference>
<evidence type="ECO:0000256" key="9">
    <source>
        <dbReference type="HAMAP-Rule" id="MF_00134"/>
    </source>
</evidence>
<comment type="caution">
    <text evidence="11">The sequence shown here is derived from an EMBL/GenBank/DDBJ whole genome shotgun (WGS) entry which is preliminary data.</text>
</comment>
<dbReference type="Pfam" id="PF00218">
    <property type="entry name" value="IGPS"/>
    <property type="match status" value="1"/>
</dbReference>
<dbReference type="PROSITE" id="PS00614">
    <property type="entry name" value="IGPS"/>
    <property type="match status" value="1"/>
</dbReference>
<dbReference type="HAMAP" id="MF_00134_B">
    <property type="entry name" value="IGPS_B"/>
    <property type="match status" value="1"/>
</dbReference>
<dbReference type="InterPro" id="IPR013798">
    <property type="entry name" value="Indole-3-glycerol_P_synth_dom"/>
</dbReference>
<comment type="similarity">
    <text evidence="3 9">Belongs to the TrpC family.</text>
</comment>
<dbReference type="PANTHER" id="PTHR22854">
    <property type="entry name" value="TRYPTOPHAN BIOSYNTHESIS PROTEIN"/>
    <property type="match status" value="1"/>
</dbReference>
<evidence type="ECO:0000256" key="3">
    <source>
        <dbReference type="ARBA" id="ARBA00008737"/>
    </source>
</evidence>
<dbReference type="AlphaFoldDB" id="A0A9D1TFK8"/>
<dbReference type="InterPro" id="IPR013785">
    <property type="entry name" value="Aldolase_TIM"/>
</dbReference>
<accession>A0A9D1TFK8</accession>
<reference evidence="11" key="2">
    <citation type="submission" date="2021-04" db="EMBL/GenBank/DDBJ databases">
        <authorList>
            <person name="Gilroy R."/>
        </authorList>
    </citation>
    <scope>NUCLEOTIDE SEQUENCE</scope>
    <source>
        <strain evidence="11">CHK195-9823</strain>
    </source>
</reference>
<evidence type="ECO:0000259" key="10">
    <source>
        <dbReference type="Pfam" id="PF00218"/>
    </source>
</evidence>
<dbReference type="EC" id="4.1.1.48" evidence="9"/>
<dbReference type="CDD" id="cd00331">
    <property type="entry name" value="IGPS"/>
    <property type="match status" value="1"/>
</dbReference>
<organism evidence="11 12">
    <name type="scientific">Candidatus Blautia stercorigallinarum</name>
    <dbReference type="NCBI Taxonomy" id="2838501"/>
    <lineage>
        <taxon>Bacteria</taxon>
        <taxon>Bacillati</taxon>
        <taxon>Bacillota</taxon>
        <taxon>Clostridia</taxon>
        <taxon>Lachnospirales</taxon>
        <taxon>Lachnospiraceae</taxon>
        <taxon>Blautia</taxon>
    </lineage>
</organism>
<dbReference type="SUPFAM" id="SSF51366">
    <property type="entry name" value="Ribulose-phoshate binding barrel"/>
    <property type="match status" value="1"/>
</dbReference>
<proteinExistence type="inferred from homology"/>
<keyword evidence="8 9" id="KW-0456">Lyase</keyword>
<sequence>MILEKIAASTRKRVEVRKKEVPFEKIKAQAEAMEKNTGYPFYRALAQEDMSFICEVKKASPSKGIIAEKFPYLEIAREYEEAGASAISCLTEPEFFLGKDQYLKEIAGEVSIPVLRKDFVVDSYQIYEAKTLGASAVLLICTLLGEENLKEYLKITRALGMTALTEAHDEEEIRQALRAGADVIGVNNRNLKNFTVDVENSLRLRRYIPEGILFVAESGIHSPEDISRMREAGVDAVLIGEALMKSENKKEMLNWLKKGDTSDQG</sequence>
<dbReference type="Gene3D" id="3.20.20.70">
    <property type="entry name" value="Aldolase class I"/>
    <property type="match status" value="1"/>
</dbReference>
<dbReference type="Proteomes" id="UP000886814">
    <property type="component" value="Unassembled WGS sequence"/>
</dbReference>
<dbReference type="GO" id="GO:0004425">
    <property type="term" value="F:indole-3-glycerol-phosphate synthase activity"/>
    <property type="evidence" value="ECO:0007669"/>
    <property type="project" value="UniProtKB-UniRule"/>
</dbReference>
<evidence type="ECO:0000256" key="1">
    <source>
        <dbReference type="ARBA" id="ARBA00001633"/>
    </source>
</evidence>
<dbReference type="InterPro" id="IPR045186">
    <property type="entry name" value="Indole-3-glycerol_P_synth"/>
</dbReference>
<gene>
    <name evidence="9 11" type="primary">trpC</name>
    <name evidence="11" type="ORF">H9747_03760</name>
</gene>
<keyword evidence="7 9" id="KW-0057">Aromatic amino acid biosynthesis</keyword>
<dbReference type="GO" id="GO:0000162">
    <property type="term" value="P:L-tryptophan biosynthetic process"/>
    <property type="evidence" value="ECO:0007669"/>
    <property type="project" value="UniProtKB-UniRule"/>
</dbReference>
<keyword evidence="4 9" id="KW-0028">Amino-acid biosynthesis</keyword>
<evidence type="ECO:0000313" key="11">
    <source>
        <dbReference type="EMBL" id="HIV38101.1"/>
    </source>
</evidence>
<dbReference type="InterPro" id="IPR001468">
    <property type="entry name" value="Indole-3-GlycerolPSynthase_CS"/>
</dbReference>
<dbReference type="EMBL" id="DXIQ01000023">
    <property type="protein sequence ID" value="HIV38101.1"/>
    <property type="molecule type" value="Genomic_DNA"/>
</dbReference>
<evidence type="ECO:0000313" key="12">
    <source>
        <dbReference type="Proteomes" id="UP000886814"/>
    </source>
</evidence>
<protein>
    <recommendedName>
        <fullName evidence="9">Indole-3-glycerol phosphate synthase</fullName>
        <shortName evidence="9">IGPS</shortName>
        <ecNumber evidence="9">4.1.1.48</ecNumber>
    </recommendedName>
</protein>
<evidence type="ECO:0000256" key="6">
    <source>
        <dbReference type="ARBA" id="ARBA00022822"/>
    </source>
</evidence>
<dbReference type="HAMAP" id="MF_00134_A">
    <property type="entry name" value="IGPS_A"/>
    <property type="match status" value="1"/>
</dbReference>
<comment type="pathway">
    <text evidence="2 9">Amino-acid biosynthesis; L-tryptophan biosynthesis; L-tryptophan from chorismate: step 4/5.</text>
</comment>
<evidence type="ECO:0000256" key="4">
    <source>
        <dbReference type="ARBA" id="ARBA00022605"/>
    </source>
</evidence>
<reference evidence="11" key="1">
    <citation type="journal article" date="2021" name="PeerJ">
        <title>Extensive microbial diversity within the chicken gut microbiome revealed by metagenomics and culture.</title>
        <authorList>
            <person name="Gilroy R."/>
            <person name="Ravi A."/>
            <person name="Getino M."/>
            <person name="Pursley I."/>
            <person name="Horton D.L."/>
            <person name="Alikhan N.F."/>
            <person name="Baker D."/>
            <person name="Gharbi K."/>
            <person name="Hall N."/>
            <person name="Watson M."/>
            <person name="Adriaenssens E.M."/>
            <person name="Foster-Nyarko E."/>
            <person name="Jarju S."/>
            <person name="Secka A."/>
            <person name="Antonio M."/>
            <person name="Oren A."/>
            <person name="Chaudhuri R.R."/>
            <person name="La Ragione R."/>
            <person name="Hildebrand F."/>
            <person name="Pallen M.J."/>
        </authorList>
    </citation>
    <scope>NUCLEOTIDE SEQUENCE</scope>
    <source>
        <strain evidence="11">CHK195-9823</strain>
    </source>
</reference>
<evidence type="ECO:0000256" key="7">
    <source>
        <dbReference type="ARBA" id="ARBA00023141"/>
    </source>
</evidence>
<dbReference type="NCBIfam" id="NF001377">
    <property type="entry name" value="PRK00278.2-4"/>
    <property type="match status" value="1"/>
</dbReference>
<evidence type="ECO:0000256" key="8">
    <source>
        <dbReference type="ARBA" id="ARBA00023239"/>
    </source>
</evidence>
<evidence type="ECO:0000256" key="2">
    <source>
        <dbReference type="ARBA" id="ARBA00004696"/>
    </source>
</evidence>
<dbReference type="PANTHER" id="PTHR22854:SF2">
    <property type="entry name" value="INDOLE-3-GLYCEROL-PHOSPHATE SYNTHASE"/>
    <property type="match status" value="1"/>
</dbReference>
<keyword evidence="6 9" id="KW-0822">Tryptophan biosynthesis</keyword>
<dbReference type="InterPro" id="IPR011060">
    <property type="entry name" value="RibuloseP-bd_barrel"/>
</dbReference>
<name>A0A9D1TFK8_9FIRM</name>